<dbReference type="CDD" id="cd01283">
    <property type="entry name" value="cytidine_deaminase"/>
    <property type="match status" value="1"/>
</dbReference>
<dbReference type="AlphaFoldDB" id="A0A383C1N0"/>
<keyword evidence="7" id="KW-0862">Zinc</keyword>
<dbReference type="FunFam" id="3.40.140.10:FF:000008">
    <property type="entry name" value="Cytidine deaminase"/>
    <property type="match status" value="1"/>
</dbReference>
<dbReference type="PANTHER" id="PTHR11644">
    <property type="entry name" value="CYTIDINE DEAMINASE"/>
    <property type="match status" value="1"/>
</dbReference>
<evidence type="ECO:0000256" key="2">
    <source>
        <dbReference type="ARBA" id="ARBA00003949"/>
    </source>
</evidence>
<dbReference type="GO" id="GO:0055086">
    <property type="term" value="P:nucleobase-containing small molecule metabolic process"/>
    <property type="evidence" value="ECO:0007669"/>
    <property type="project" value="UniProtKB-ARBA"/>
</dbReference>
<dbReference type="InterPro" id="IPR002125">
    <property type="entry name" value="CMP_dCMP_dom"/>
</dbReference>
<organism evidence="11">
    <name type="scientific">marine metagenome</name>
    <dbReference type="NCBI Taxonomy" id="408172"/>
    <lineage>
        <taxon>unclassified sequences</taxon>
        <taxon>metagenomes</taxon>
        <taxon>ecological metagenomes</taxon>
    </lineage>
</organism>
<keyword evidence="6" id="KW-0378">Hydrolase</keyword>
<name>A0A383C1N0_9ZZZZ</name>
<comment type="cofactor">
    <cofactor evidence="1">
        <name>Zn(2+)</name>
        <dbReference type="ChEBI" id="CHEBI:29105"/>
    </cofactor>
</comment>
<evidence type="ECO:0000259" key="10">
    <source>
        <dbReference type="PROSITE" id="PS51747"/>
    </source>
</evidence>
<accession>A0A383C1N0</accession>
<dbReference type="NCBIfam" id="NF004064">
    <property type="entry name" value="PRK05578.1"/>
    <property type="match status" value="1"/>
</dbReference>
<sequence>MEALDLIKHAIKAQKNSQSKYSKFPVGCALLCDDNKIVYGCNIESAVYPSTLCAERVAIYSALSQGMQNFKAIAVVSNTGARPCGSCRQIIHEYLGNIPIYISDSKGENYTLHYINELLPFPFE</sequence>
<feature type="domain" description="CMP/dCMP-type deaminase" evidence="10">
    <location>
        <begin position="1"/>
        <end position="124"/>
    </location>
</feature>
<comment type="catalytic activity">
    <reaction evidence="9">
        <text>cytidine + H2O + H(+) = uridine + NH4(+)</text>
        <dbReference type="Rhea" id="RHEA:16069"/>
        <dbReference type="ChEBI" id="CHEBI:15377"/>
        <dbReference type="ChEBI" id="CHEBI:15378"/>
        <dbReference type="ChEBI" id="CHEBI:16704"/>
        <dbReference type="ChEBI" id="CHEBI:17562"/>
        <dbReference type="ChEBI" id="CHEBI:28938"/>
        <dbReference type="EC" id="3.5.4.5"/>
    </reaction>
</comment>
<reference evidence="11" key="1">
    <citation type="submission" date="2018-05" db="EMBL/GenBank/DDBJ databases">
        <authorList>
            <person name="Lanie J.A."/>
            <person name="Ng W.-L."/>
            <person name="Kazmierczak K.M."/>
            <person name="Andrzejewski T.M."/>
            <person name="Davidsen T.M."/>
            <person name="Wayne K.J."/>
            <person name="Tettelin H."/>
            <person name="Glass J.I."/>
            <person name="Rusch D."/>
            <person name="Podicherti R."/>
            <person name="Tsui H.-C.T."/>
            <person name="Winkler M.E."/>
        </authorList>
    </citation>
    <scope>NUCLEOTIDE SEQUENCE</scope>
</reference>
<evidence type="ECO:0000256" key="4">
    <source>
        <dbReference type="ARBA" id="ARBA00012783"/>
    </source>
</evidence>
<dbReference type="GO" id="GO:0004126">
    <property type="term" value="F:cytidine deaminase activity"/>
    <property type="evidence" value="ECO:0007669"/>
    <property type="project" value="UniProtKB-EC"/>
</dbReference>
<comment type="similarity">
    <text evidence="3">Belongs to the cytidine and deoxycytidylate deaminase family.</text>
</comment>
<evidence type="ECO:0000256" key="6">
    <source>
        <dbReference type="ARBA" id="ARBA00022801"/>
    </source>
</evidence>
<dbReference type="InterPro" id="IPR050202">
    <property type="entry name" value="Cyt/Deoxycyt_deaminase"/>
</dbReference>
<dbReference type="PROSITE" id="PS00903">
    <property type="entry name" value="CYT_DCMP_DEAMINASES_1"/>
    <property type="match status" value="1"/>
</dbReference>
<dbReference type="EMBL" id="UINC01205243">
    <property type="protein sequence ID" value="SVE26327.1"/>
    <property type="molecule type" value="Genomic_DNA"/>
</dbReference>
<comment type="function">
    <text evidence="2">This enzyme scavenges exogenous and endogenous cytidine and 2'-deoxycytidine for UMP synthesis.</text>
</comment>
<evidence type="ECO:0000256" key="1">
    <source>
        <dbReference type="ARBA" id="ARBA00001947"/>
    </source>
</evidence>
<gene>
    <name evidence="11" type="ORF">METZ01_LOCUS479181</name>
</gene>
<dbReference type="PANTHER" id="PTHR11644:SF2">
    <property type="entry name" value="CYTIDINE DEAMINASE"/>
    <property type="match status" value="1"/>
</dbReference>
<dbReference type="GO" id="GO:0008270">
    <property type="term" value="F:zinc ion binding"/>
    <property type="evidence" value="ECO:0007669"/>
    <property type="project" value="InterPro"/>
</dbReference>
<dbReference type="NCBIfam" id="TIGR01354">
    <property type="entry name" value="cyt_deam_tetra"/>
    <property type="match status" value="1"/>
</dbReference>
<evidence type="ECO:0000256" key="8">
    <source>
        <dbReference type="ARBA" id="ARBA00032005"/>
    </source>
</evidence>
<dbReference type="InterPro" id="IPR006262">
    <property type="entry name" value="Cyt_deam_tetra"/>
</dbReference>
<proteinExistence type="inferred from homology"/>
<evidence type="ECO:0000313" key="11">
    <source>
        <dbReference type="EMBL" id="SVE26327.1"/>
    </source>
</evidence>
<dbReference type="PROSITE" id="PS51747">
    <property type="entry name" value="CYT_DCMP_DEAMINASES_2"/>
    <property type="match status" value="1"/>
</dbReference>
<dbReference type="Gene3D" id="3.40.140.10">
    <property type="entry name" value="Cytidine Deaminase, domain 2"/>
    <property type="match status" value="1"/>
</dbReference>
<dbReference type="GO" id="GO:0005829">
    <property type="term" value="C:cytosol"/>
    <property type="evidence" value="ECO:0007669"/>
    <property type="project" value="TreeGrafter"/>
</dbReference>
<evidence type="ECO:0000256" key="3">
    <source>
        <dbReference type="ARBA" id="ARBA00006576"/>
    </source>
</evidence>
<keyword evidence="5" id="KW-0479">Metal-binding</keyword>
<dbReference type="Pfam" id="PF00383">
    <property type="entry name" value="dCMP_cyt_deam_1"/>
    <property type="match status" value="1"/>
</dbReference>
<dbReference type="GO" id="GO:0072527">
    <property type="term" value="P:pyrimidine-containing compound metabolic process"/>
    <property type="evidence" value="ECO:0007669"/>
    <property type="project" value="UniProtKB-ARBA"/>
</dbReference>
<dbReference type="InterPro" id="IPR016193">
    <property type="entry name" value="Cytidine_deaminase-like"/>
</dbReference>
<evidence type="ECO:0000256" key="9">
    <source>
        <dbReference type="ARBA" id="ARBA00049558"/>
    </source>
</evidence>
<protein>
    <recommendedName>
        <fullName evidence="4">cytidine deaminase</fullName>
        <ecNumber evidence="4">3.5.4.5</ecNumber>
    </recommendedName>
    <alternativeName>
        <fullName evidence="8">Cytidine aminohydrolase</fullName>
    </alternativeName>
</protein>
<evidence type="ECO:0000256" key="7">
    <source>
        <dbReference type="ARBA" id="ARBA00022833"/>
    </source>
</evidence>
<dbReference type="SUPFAM" id="SSF53927">
    <property type="entry name" value="Cytidine deaminase-like"/>
    <property type="match status" value="1"/>
</dbReference>
<dbReference type="GO" id="GO:0042802">
    <property type="term" value="F:identical protein binding"/>
    <property type="evidence" value="ECO:0007669"/>
    <property type="project" value="UniProtKB-ARBA"/>
</dbReference>
<evidence type="ECO:0000256" key="5">
    <source>
        <dbReference type="ARBA" id="ARBA00022723"/>
    </source>
</evidence>
<dbReference type="EC" id="3.5.4.5" evidence="4"/>
<dbReference type="InterPro" id="IPR016192">
    <property type="entry name" value="APOBEC/CMP_deaminase_Zn-bd"/>
</dbReference>